<keyword evidence="1" id="KW-1133">Transmembrane helix</keyword>
<keyword evidence="3" id="KW-1185">Reference proteome</keyword>
<sequence length="143" mass="16594">MGCVMIALSILPIIGFFISENTIWKLGCLLFFIAIVLIIINLRGIEVENSGECFSLKERHPFVEKKYVPSKIELPISLINELDIQEGIFTNQMNIKIRSNHSVKKIRIRLPLFTRHQILKIKKTFREKDVGELMYTSKFPELC</sequence>
<evidence type="ECO:0000256" key="1">
    <source>
        <dbReference type="SAM" id="Phobius"/>
    </source>
</evidence>
<accession>A0A1N6HAJ9</accession>
<evidence type="ECO:0000313" key="2">
    <source>
        <dbReference type="EMBL" id="SIO16786.1"/>
    </source>
</evidence>
<organism evidence="2 3">
    <name type="scientific">Chryseobacterium scophthalmum</name>
    <dbReference type="NCBI Taxonomy" id="59733"/>
    <lineage>
        <taxon>Bacteria</taxon>
        <taxon>Pseudomonadati</taxon>
        <taxon>Bacteroidota</taxon>
        <taxon>Flavobacteriia</taxon>
        <taxon>Flavobacteriales</taxon>
        <taxon>Weeksellaceae</taxon>
        <taxon>Chryseobacterium group</taxon>
        <taxon>Chryseobacterium</taxon>
    </lineage>
</organism>
<feature type="transmembrane region" description="Helical" evidence="1">
    <location>
        <begin position="23"/>
        <end position="42"/>
    </location>
</feature>
<dbReference type="EMBL" id="FSRQ01000002">
    <property type="protein sequence ID" value="SIO16786.1"/>
    <property type="molecule type" value="Genomic_DNA"/>
</dbReference>
<reference evidence="3" key="1">
    <citation type="submission" date="2016-12" db="EMBL/GenBank/DDBJ databases">
        <authorList>
            <person name="Varghese N."/>
            <person name="Submissions S."/>
        </authorList>
    </citation>
    <scope>NUCLEOTIDE SEQUENCE [LARGE SCALE GENOMIC DNA]</scope>
    <source>
        <strain evidence="3">DSM 16779</strain>
    </source>
</reference>
<protein>
    <submittedName>
        <fullName evidence="2">Uncharacterized protein</fullName>
    </submittedName>
</protein>
<keyword evidence="1" id="KW-0812">Transmembrane</keyword>
<dbReference type="AlphaFoldDB" id="A0A1N6HAJ9"/>
<name>A0A1N6HAJ9_9FLAO</name>
<keyword evidence="1" id="KW-0472">Membrane</keyword>
<dbReference type="Proteomes" id="UP000184782">
    <property type="component" value="Unassembled WGS sequence"/>
</dbReference>
<evidence type="ECO:0000313" key="3">
    <source>
        <dbReference type="Proteomes" id="UP000184782"/>
    </source>
</evidence>
<gene>
    <name evidence="2" type="ORF">SAMN05421769_2348</name>
</gene>
<proteinExistence type="predicted"/>